<feature type="compositionally biased region" description="Basic and acidic residues" evidence="2">
    <location>
        <begin position="898"/>
        <end position="909"/>
    </location>
</feature>
<reference evidence="4 5" key="1">
    <citation type="journal article" date="2019" name="Proc. Natl. Acad. Sci. U.S.A.">
        <title>Regulatory changes in pterin and carotenoid genes underlie balanced color polymorphisms in the wall lizard.</title>
        <authorList>
            <person name="Andrade P."/>
            <person name="Pinho C."/>
            <person name="Perez I de Lanuza G."/>
            <person name="Afonso S."/>
            <person name="Brejcha J."/>
            <person name="Rubin C.J."/>
            <person name="Wallerman O."/>
            <person name="Pereira P."/>
            <person name="Sabatino S.J."/>
            <person name="Bellati A."/>
            <person name="Pellitteri-Rosa D."/>
            <person name="Bosakova Z."/>
            <person name="Bunikis I."/>
            <person name="Carretero M.A."/>
            <person name="Feiner N."/>
            <person name="Marsik P."/>
            <person name="Pauperio F."/>
            <person name="Salvi D."/>
            <person name="Soler L."/>
            <person name="While G.M."/>
            <person name="Uller T."/>
            <person name="Font E."/>
            <person name="Andersson L."/>
            <person name="Carneiro M."/>
        </authorList>
    </citation>
    <scope>NUCLEOTIDE SEQUENCE</scope>
</reference>
<feature type="region of interest" description="Disordered" evidence="2">
    <location>
        <begin position="1011"/>
        <end position="1057"/>
    </location>
</feature>
<dbReference type="PROSITE" id="PS50157">
    <property type="entry name" value="ZINC_FINGER_C2H2_2"/>
    <property type="match status" value="5"/>
</dbReference>
<keyword evidence="5" id="KW-1185">Reference proteome</keyword>
<feature type="region of interest" description="Disordered" evidence="2">
    <location>
        <begin position="2607"/>
        <end position="2670"/>
    </location>
</feature>
<dbReference type="PROSITE" id="PS00028">
    <property type="entry name" value="ZINC_FINGER_C2H2_1"/>
    <property type="match status" value="6"/>
</dbReference>
<feature type="region of interest" description="Disordered" evidence="2">
    <location>
        <begin position="3475"/>
        <end position="3549"/>
    </location>
</feature>
<feature type="compositionally biased region" description="Basic and acidic residues" evidence="2">
    <location>
        <begin position="2656"/>
        <end position="2670"/>
    </location>
</feature>
<feature type="compositionally biased region" description="Polar residues" evidence="2">
    <location>
        <begin position="582"/>
        <end position="593"/>
    </location>
</feature>
<evidence type="ECO:0000313" key="4">
    <source>
        <dbReference type="Ensembl" id="ENSPMRP00000014794.1"/>
    </source>
</evidence>
<dbReference type="SUPFAM" id="SSF57667">
    <property type="entry name" value="beta-beta-alpha zinc fingers"/>
    <property type="match status" value="1"/>
</dbReference>
<accession>A0A670ITJ0</accession>
<feature type="compositionally biased region" description="Basic residues" evidence="2">
    <location>
        <begin position="4059"/>
        <end position="4071"/>
    </location>
</feature>
<evidence type="ECO:0000313" key="5">
    <source>
        <dbReference type="Proteomes" id="UP000472272"/>
    </source>
</evidence>
<dbReference type="InterPro" id="IPR036236">
    <property type="entry name" value="Znf_C2H2_sf"/>
</dbReference>
<feature type="compositionally biased region" description="Basic and acidic residues" evidence="2">
    <location>
        <begin position="2097"/>
        <end position="2117"/>
    </location>
</feature>
<feature type="compositionally biased region" description="Basic and acidic residues" evidence="2">
    <location>
        <begin position="1236"/>
        <end position="1251"/>
    </location>
</feature>
<feature type="compositionally biased region" description="Basic and acidic residues" evidence="2">
    <location>
        <begin position="18"/>
        <end position="34"/>
    </location>
</feature>
<feature type="compositionally biased region" description="Polar residues" evidence="2">
    <location>
        <begin position="41"/>
        <end position="59"/>
    </location>
</feature>
<dbReference type="GeneTree" id="ENSGT00530000065415"/>
<keyword evidence="1" id="KW-0862">Zinc</keyword>
<reference evidence="4" key="3">
    <citation type="submission" date="2025-09" db="UniProtKB">
        <authorList>
            <consortium name="Ensembl"/>
        </authorList>
    </citation>
    <scope>IDENTIFICATION</scope>
</reference>
<feature type="region of interest" description="Disordered" evidence="2">
    <location>
        <begin position="1099"/>
        <end position="1128"/>
    </location>
</feature>
<feature type="region of interest" description="Disordered" evidence="2">
    <location>
        <begin position="1379"/>
        <end position="1420"/>
    </location>
</feature>
<keyword evidence="1" id="KW-0479">Metal-binding</keyword>
<proteinExistence type="predicted"/>
<feature type="compositionally biased region" description="Basic and acidic residues" evidence="2">
    <location>
        <begin position="2618"/>
        <end position="2639"/>
    </location>
</feature>
<dbReference type="InterPro" id="IPR013087">
    <property type="entry name" value="Znf_C2H2_type"/>
</dbReference>
<feature type="region of interest" description="Disordered" evidence="2">
    <location>
        <begin position="3774"/>
        <end position="3797"/>
    </location>
</feature>
<feature type="compositionally biased region" description="Basic and acidic residues" evidence="2">
    <location>
        <begin position="1220"/>
        <end position="1229"/>
    </location>
</feature>
<feature type="compositionally biased region" description="Basic and acidic residues" evidence="2">
    <location>
        <begin position="3850"/>
        <end position="3860"/>
    </location>
</feature>
<feature type="region of interest" description="Disordered" evidence="2">
    <location>
        <begin position="4187"/>
        <end position="4210"/>
    </location>
</feature>
<evidence type="ECO:0000259" key="3">
    <source>
        <dbReference type="PROSITE" id="PS50157"/>
    </source>
</evidence>
<evidence type="ECO:0000256" key="1">
    <source>
        <dbReference type="PROSITE-ProRule" id="PRU00042"/>
    </source>
</evidence>
<dbReference type="OrthoDB" id="9897853at2759"/>
<feature type="region of interest" description="Disordered" evidence="2">
    <location>
        <begin position="2488"/>
        <end position="2513"/>
    </location>
</feature>
<feature type="region of interest" description="Disordered" evidence="2">
    <location>
        <begin position="507"/>
        <end position="531"/>
    </location>
</feature>
<dbReference type="Proteomes" id="UP000472272">
    <property type="component" value="Chromosome 8"/>
</dbReference>
<feature type="compositionally biased region" description="Basic residues" evidence="2">
    <location>
        <begin position="113"/>
        <end position="122"/>
    </location>
</feature>
<feature type="domain" description="C2H2-type" evidence="3">
    <location>
        <begin position="3350"/>
        <end position="3377"/>
    </location>
</feature>
<feature type="compositionally biased region" description="Low complexity" evidence="2">
    <location>
        <begin position="690"/>
        <end position="710"/>
    </location>
</feature>
<dbReference type="OMA" id="MPWQQIH"/>
<feature type="region of interest" description="Disordered" evidence="2">
    <location>
        <begin position="3241"/>
        <end position="3272"/>
    </location>
</feature>
<feature type="compositionally biased region" description="Polar residues" evidence="2">
    <location>
        <begin position="8"/>
        <end position="17"/>
    </location>
</feature>
<feature type="compositionally biased region" description="Polar residues" evidence="2">
    <location>
        <begin position="515"/>
        <end position="530"/>
    </location>
</feature>
<dbReference type="CTD" id="84627"/>
<feature type="region of interest" description="Disordered" evidence="2">
    <location>
        <begin position="676"/>
        <end position="714"/>
    </location>
</feature>
<dbReference type="KEGG" id="pmua:114602118"/>
<dbReference type="PANTHER" id="PTHR21465:SF2">
    <property type="entry name" value="ZINC FINGER PROTEIN 469"/>
    <property type="match status" value="1"/>
</dbReference>
<dbReference type="Ensembl" id="ENSPMRT00000015804.1">
    <property type="protein sequence ID" value="ENSPMRP00000014794.1"/>
    <property type="gene ID" value="ENSPMRG00000009874.1"/>
</dbReference>
<feature type="region of interest" description="Disordered" evidence="2">
    <location>
        <begin position="1"/>
        <end position="130"/>
    </location>
</feature>
<feature type="compositionally biased region" description="Basic and acidic residues" evidence="2">
    <location>
        <begin position="3478"/>
        <end position="3496"/>
    </location>
</feature>
<feature type="region of interest" description="Disordered" evidence="2">
    <location>
        <begin position="3306"/>
        <end position="3339"/>
    </location>
</feature>
<feature type="domain" description="C2H2-type" evidence="3">
    <location>
        <begin position="827"/>
        <end position="857"/>
    </location>
</feature>
<feature type="region of interest" description="Disordered" evidence="2">
    <location>
        <begin position="569"/>
        <end position="598"/>
    </location>
</feature>
<feature type="region of interest" description="Disordered" evidence="2">
    <location>
        <begin position="2076"/>
        <end position="2163"/>
    </location>
</feature>
<feature type="region of interest" description="Disordered" evidence="2">
    <location>
        <begin position="2794"/>
        <end position="2854"/>
    </location>
</feature>
<protein>
    <submittedName>
        <fullName evidence="4">Zinc finger protein 469</fullName>
    </submittedName>
</protein>
<feature type="compositionally biased region" description="Basic and acidic residues" evidence="2">
    <location>
        <begin position="1011"/>
        <end position="1033"/>
    </location>
</feature>
<feature type="region of interest" description="Disordered" evidence="2">
    <location>
        <begin position="1202"/>
        <end position="1346"/>
    </location>
</feature>
<feature type="compositionally biased region" description="Polar residues" evidence="2">
    <location>
        <begin position="3204"/>
        <end position="3218"/>
    </location>
</feature>
<feature type="region of interest" description="Disordered" evidence="2">
    <location>
        <begin position="895"/>
        <end position="919"/>
    </location>
</feature>
<feature type="domain" description="C2H2-type" evidence="3">
    <location>
        <begin position="3555"/>
        <end position="3582"/>
    </location>
</feature>
<feature type="compositionally biased region" description="Polar residues" evidence="2">
    <location>
        <begin position="1047"/>
        <end position="1057"/>
    </location>
</feature>
<dbReference type="RefSeq" id="XP_028595785.1">
    <property type="nucleotide sequence ID" value="XM_028739952.1"/>
</dbReference>
<feature type="compositionally biased region" description="Basic and acidic residues" evidence="2">
    <location>
        <begin position="2148"/>
        <end position="2163"/>
    </location>
</feature>
<dbReference type="RefSeq" id="XP_028595784.1">
    <property type="nucleotide sequence ID" value="XM_028739951.1"/>
</dbReference>
<feature type="compositionally biased region" description="Polar residues" evidence="2">
    <location>
        <begin position="2488"/>
        <end position="2498"/>
    </location>
</feature>
<dbReference type="GO" id="GO:0008270">
    <property type="term" value="F:zinc ion binding"/>
    <property type="evidence" value="ECO:0007669"/>
    <property type="project" value="UniProtKB-KW"/>
</dbReference>
<feature type="compositionally biased region" description="Basic residues" evidence="2">
    <location>
        <begin position="2843"/>
        <end position="2854"/>
    </location>
</feature>
<feature type="compositionally biased region" description="Basic and acidic residues" evidence="2">
    <location>
        <begin position="2503"/>
        <end position="2513"/>
    </location>
</feature>
<dbReference type="Gene3D" id="3.30.160.60">
    <property type="entry name" value="Classic Zinc Finger"/>
    <property type="match status" value="2"/>
</dbReference>
<organism evidence="4 5">
    <name type="scientific">Podarcis muralis</name>
    <name type="common">Wall lizard</name>
    <name type="synonym">Lacerta muralis</name>
    <dbReference type="NCBI Taxonomy" id="64176"/>
    <lineage>
        <taxon>Eukaryota</taxon>
        <taxon>Metazoa</taxon>
        <taxon>Chordata</taxon>
        <taxon>Craniata</taxon>
        <taxon>Vertebrata</taxon>
        <taxon>Euteleostomi</taxon>
        <taxon>Lepidosauria</taxon>
        <taxon>Squamata</taxon>
        <taxon>Bifurcata</taxon>
        <taxon>Unidentata</taxon>
        <taxon>Episquamata</taxon>
        <taxon>Laterata</taxon>
        <taxon>Lacertibaenia</taxon>
        <taxon>Lacertidae</taxon>
        <taxon>Podarcis</taxon>
    </lineage>
</organism>
<feature type="compositionally biased region" description="Basic and acidic residues" evidence="2">
    <location>
        <begin position="3328"/>
        <end position="3339"/>
    </location>
</feature>
<dbReference type="PANTHER" id="PTHR21465">
    <property type="entry name" value="ZINC FINGER PROTEIN 469"/>
    <property type="match status" value="1"/>
</dbReference>
<gene>
    <name evidence="4" type="primary">ZNF469</name>
</gene>
<feature type="compositionally biased region" description="Basic and acidic residues" evidence="2">
    <location>
        <begin position="1406"/>
        <end position="1420"/>
    </location>
</feature>
<feature type="compositionally biased region" description="Basic and acidic residues" evidence="2">
    <location>
        <begin position="61"/>
        <end position="73"/>
    </location>
</feature>
<feature type="compositionally biased region" description="Low complexity" evidence="2">
    <location>
        <begin position="1265"/>
        <end position="1287"/>
    </location>
</feature>
<dbReference type="InterPro" id="IPR039270">
    <property type="entry name" value="ZNF469"/>
</dbReference>
<dbReference type="SMART" id="SM00355">
    <property type="entry name" value="ZnF_C2H2"/>
    <property type="match status" value="8"/>
</dbReference>
<feature type="domain" description="C2H2-type" evidence="3">
    <location>
        <begin position="2677"/>
        <end position="2705"/>
    </location>
</feature>
<sequence length="4242" mass="463368">MMGETQHAYATNDTEPSAQDKDTGFEQFGKKDVGEFDGQLQEGSDSCLHTGTENGSSFTGVKDKEPHNQREAVIRPQQAGKIDFKSLHNRPKFLSDGPWGSVKGSPQSPPGKSRARDKNKRSGKGERGHQQLYRLTISNARPNPTIGIAYPQQKVTPPKKVEVGRGPISGSYRFHVPSIPEREVELQQEDLSFARCFPEASSSHISSNFTSPTPTARPAHGAKLQLPAGVPHENSGTNGQLHYVEFQGNGNSSWPLPEKSLPGANNGLSAPKACPLFPESSKPSAHCVGPLSFQYPFQTLHSSAADPFQGDIHAQDYIDVSLAASQTSHGAFAFHPSSREWKEEALTGGSYDHVGPEGRMYGLAPQQAPFLPSQTQGHLPCYKGRNEHSTDHNGAISPSGAIDQTSSTFQENQGVFPPSLHVSSLPKPTGKRQSLLTDNVASQRILDPGGALRRNMPQVSLPQVHFQNKSYGDPTASAASLGSVPFEKSLPTTVQAQPRLLQSWEGGKKAYPPMEQSSTVYPSPAGNQLSFGCHPGAEQRQHIKKAWQQLRLTSAMPGQDRIELSRKLASQKPPFPLGASDWDSSSKVQKNSPPSYPSKALLSGEGVVRQQHDPGSKNCTPANAFGFDGAKDTELPGMCVSRGKPLFFSVSQALPLTSSRLSSNPALVLPPSALTASPADSPLPSPAPHPASSGSTCSSLSPTSSSPNSHSFEDGTVLTTSPFFHHQCQPKDASEPFHASDSLSSTAIHYQAADPLKGFHLSQGASKDELLYRGVPVDSHVHKPEADASKARLEGFEAELPPPPYSSHHFLASTLSSTSLDQLDVFLTCKQCDQNFSTLSSFLDHRQFCSSHAALQGPSKGSSRGAEIRRQHLVPPESTKHPQAGLGLLLPPVDFADGESKGESKEDPLKASQLNGLAPNPMQLSASDLEIDDAKLDSLITEALNGLGYQSDNPEIDSSFIDVFADEELASVKVTNGGTTYKAKESVASGKKTKQHPGMEENVKMLSCYDDHPGMDLTKRKPPEKQNGHKERVASWFPDQGEERLETQSSRESAQNKANDLAMYGEANVDANAQPKVRRKNCRSPFMPLRQEAKTMSELKQTKSLNRPPSPGNSLLSAKDAKKRKLRSGTWSKELIHKIVQQKNKLHKLHSKGGKAVPLSLLAERMLPEAKDSKFGEYEYISESDDERVEYAKRHCRRKAGQRFNGRLRSSLSRRRQGRAGREKDKEPAWRYGQRRGREEPQRAASKEPGSKNECTGRVWRRCSRSSTSSCQSTSLSSETSNSPQSTERADSDTEKESEERKRLLHATPHPQEQPDIPEKEVVGGRSQRMTSELSRERGSVNSPPVQTADFQVHQSSSMSPNHCTNGDDGLLRAKGKSYHSSGLLNQNPTGLFGTEDAEQSHGGSRHNDDKPLAAPKDAEQCSLERNQCWPQFATYNGEALKYHLDELSGPSSDGSHDIPSDKSNSYEQVDLKCSKKPLIVAPISCFRDNPMGIGIARKGAAALVDAAGAFYDCKGLSNSFESSGLFSDAAGVEPSHSSNVFLCQGGIDLNSFKQKHPEITPYEADNHEQSKVPSPLSFDSSSVFGELPVAEFDATLYDGVVSSKDNYVAFECAGHHQLSKTTPFDQQYSPFPQEKDWNLMEGTSPVLPEDIAQFHSLPVEKTVAKRYPAEINQIPLPERMADYSMAFMSTISDDELEIKRLVTELESQLQANKLNMEVSDEHQAPRQSTSTDKKEATHQFSLLTLDQESNGKGLFLTEAEFEKASLLSTKACVCENSGNEKSLLATLDSKYRSHRDPWPCPVPFSPIHSTMHTPSATDLILGGPFNSKEDQDKLHDNLKGIEISEEDDFSEMQAAPARIMPDPCSSGISDDLRVPSYTEHLIQSPDPLFPKTLEAAELNVHEPLPLTGEVFAELPPKEKTFDGAAELETYGQQVLCLKPDFGLQDVGGPELDGNLPSSAQSIKDPEMLESITLFPRDEDGSALLDKSRQTVCHSPALHNKAGDGKMLVFDTLPFSKEMNGEVEDVSTPQEKAGNPLQQLQLFVARTAKSNEEDLLMPCFPALQPTSHLPASVDIQSEQEEASMGPVASEEVAESPTVKERKSSLADESENRTKTSDSTELFFEPGKQAEYLGERAPCTTEQSALQSPERHNPNGEEKEQQQHLKDDCFEVVGDIKLCAGGISPEHRHLSPLSGSMVTSLLREERTQGCQGTGEVVEDQQNATLAFRSHRKSPLSSGSFANETPGCALPATLKGLVAHCTPWGETCCEDQVLCAAEVHQMERSGDQVGQLQCHVTLAPSNSPENQHQDDYSLHGRGFCLGTSPVSEEGQNLEEQASHCAEALSLEVSLASQKEVLKSDTGSVTLSDFGVPPSEESPTAAGEQQIPLVCSSSAEKTVVGDPMQDYSEHQEWTEAPQFLPSMLPCGATSPLLSDMINSSQQHIEEGATSTLAEPEKVVCTSPASSLCSGDLAAPPVEIKIPLKLQANSCTSPSLLPSKNNDIPEELSKHPGHEDSGMCSVTDVITCSQSASLQNIMLDQPASETDSAQLTNTKTNQNRELMSKPQGPKEAQICLQKDSKDHAQPEILNDQEMATADLAGTANASEVHLSAGQFPETTETGIKKASQDMDSRGDSLKNEGSESVKGYISYAEQEEGNDESLKDDFKTKQAKEKKEKGLQVTCDICTVRFRTKTGLMRHKTVKHQEKKETTPLPGLDCAPLEKAFTASKQLSRRNSRASIKERAGSSHLSKAGISQPFPKSCRSQRKEPSPEIQEVVSKVLSDLSVISFDVTQELQSTDVPNEDMKTTSSLRTEAERLGKSAPGSKPGPDTGGKDKEAGAGGLGSFARKKLKEKARKAKVFPNETIKSSHLESEIPELRSTMIPCTVNLLLTTVSKELESSTPSPGLQAQSPLPLHPPIVKDLEEVGEKTSSAQEMAGQELLQDVGSCNEQLVEPGLKGHLPEKWMSRYPKQVEERLSNVCEEPGEDINMEKPESSEENPPKEICCRNQKRPSMYTPSPSSLQQSCHAGAVEEDFPEIISEKASSGVPYPTESKPLRMEELQMRNESQGDEGDAMGPDLQSLFDDDSTFSQLFPRNDRFAHRKCRRVYGKRTKKPKPVIEVNPRPEGMAGLFTTRMASDLGETSSFCVTREDPCEYDTISIDDALTLNMCHGSKAIVSDVNSGSTKKVLEPDDARRREDITDLKSDGTIRSQTEDLPSLSSWGSLEKKTEGISVDRTLLSSSMELTNGQSSMAPSPEPPDLEEESYDTRMNENPGLSEFHTIDMDMLNTKFEMRDVCFYSIGEDHLSHTDDECTSGFKPPSPAQQGRPIKNKLGEGKQGKTRSDLNLKAKDKQYKCKVCFQWFLTLGELDFHKLTHNPSPPPTCYMCVQRKFSSREQLRDHLKEKHAKNKAGLWACGMCLKEISDVWMYNEHLREHATQFARKGQAQKSVLGGLPSCFSDDDDAVTHFLNSIICRKPNKSAKHAEPGSKAPACKESKSPKEPQGGQELTVNRDTLEVPLRTKPTVASPKATAPSPDPAPKAEGAPKLAPMHPECKDPSRDCHHCGKQFPKPFKLQRHLVVHSLQKIYLCHKCPMFYQETKELRNHLSQEHGTAEEADIKHTTLYACELCADVMHVIKKSFICSTCNYTFSKKEQYDRHMEKHLVGSSKTFRFRGVMRPGVLAKDGDKKVKEEGHLREDIPAAKKKKMVHRNTLLAPGLPVQADCTCVPQLGSEPLLSPNESLSTAANVATTPRPQTSVKTEDLVGRYSSLLGEIAKTQCDDLPPPLPVLPQDESGGPELKPTTALSARQLVKGDSLGDTPPPSIDSPDAVSIDLASLTHKQTAPPTQKLPPIHLSEKHSKEAVAPEKVTSNGKSEHAMGTWDSPHFQEEPVSKMPDLSAANMGATECRGTPKTEWSGNPDLSDTAPQESATKMHLPEATFHMLLLKDKTSSLALNRSAKEMPSKKVTGGQTYAENDPSVHCSLGSAEEAQKPPPLKDKAVPEMGAAYSRDNGTSVGIKEMGSNPVKPVSGHLRSEVGSAQAKHSHPDQSKCPERPIANGLTKLHPKKRKEHKSAHKGSSASRENIEGDGNKKKKARTPDAGRSDTAGGFKRADWPNSDAFALYPRRRDPHCNKLSPTLKVPMAGGQLKKMVLDQCFQKKAEIRHTNGDLKRKKDLLAGKAFHHPLLAKDPSASLPGSLSRHRAVQGAKLPDSHNYRTAESQNNLLSQLFGQKLSSFKIPLRRDTSE</sequence>
<name>A0A670ITJ0_PODMU</name>
<feature type="region of interest" description="Disordered" evidence="2">
    <location>
        <begin position="3835"/>
        <end position="3879"/>
    </location>
</feature>
<feature type="compositionally biased region" description="Basic and acidic residues" evidence="2">
    <location>
        <begin position="1288"/>
        <end position="1302"/>
    </location>
</feature>
<reference evidence="4" key="2">
    <citation type="submission" date="2025-08" db="UniProtKB">
        <authorList>
            <consortium name="Ensembl"/>
        </authorList>
    </citation>
    <scope>IDENTIFICATION</scope>
</reference>
<feature type="compositionally biased region" description="Basic and acidic residues" evidence="2">
    <location>
        <begin position="3984"/>
        <end position="3996"/>
    </location>
</feature>
<dbReference type="GeneID" id="114602118"/>
<feature type="region of interest" description="Disordered" evidence="2">
    <location>
        <begin position="1716"/>
        <end position="1736"/>
    </location>
</feature>
<feature type="compositionally biased region" description="Polar residues" evidence="2">
    <location>
        <begin position="1379"/>
        <end position="1390"/>
    </location>
</feature>
<evidence type="ECO:0000256" key="2">
    <source>
        <dbReference type="SAM" id="MobiDB-lite"/>
    </source>
</evidence>
<feature type="domain" description="C2H2-type" evidence="3">
    <location>
        <begin position="3636"/>
        <end position="3658"/>
    </location>
</feature>
<feature type="compositionally biased region" description="Polar residues" evidence="2">
    <location>
        <begin position="1102"/>
        <end position="1116"/>
    </location>
</feature>
<feature type="region of interest" description="Disordered" evidence="2">
    <location>
        <begin position="3955"/>
        <end position="4111"/>
    </location>
</feature>
<feature type="compositionally biased region" description="Basic and acidic residues" evidence="2">
    <location>
        <begin position="4040"/>
        <end position="4049"/>
    </location>
</feature>
<feature type="compositionally biased region" description="Basic and acidic residues" evidence="2">
    <location>
        <begin position="4079"/>
        <end position="4098"/>
    </location>
</feature>
<feature type="region of interest" description="Disordered" evidence="2">
    <location>
        <begin position="2725"/>
        <end position="2770"/>
    </location>
</feature>
<dbReference type="RefSeq" id="XP_028595786.1">
    <property type="nucleotide sequence ID" value="XM_028739953.1"/>
</dbReference>
<keyword evidence="1" id="KW-0863">Zinc-finger</keyword>
<feature type="region of interest" description="Disordered" evidence="2">
    <location>
        <begin position="3199"/>
        <end position="3218"/>
    </location>
</feature>